<accession>A0ABT4I854</accession>
<dbReference type="Proteomes" id="UP001072034">
    <property type="component" value="Unassembled WGS sequence"/>
</dbReference>
<organism evidence="3 4">
    <name type="scientific">Actinomyces israelii</name>
    <dbReference type="NCBI Taxonomy" id="1659"/>
    <lineage>
        <taxon>Bacteria</taxon>
        <taxon>Bacillati</taxon>
        <taxon>Actinomycetota</taxon>
        <taxon>Actinomycetes</taxon>
        <taxon>Actinomycetales</taxon>
        <taxon>Actinomycetaceae</taxon>
        <taxon>Actinomyces</taxon>
    </lineage>
</organism>
<protein>
    <submittedName>
        <fullName evidence="3">Type II toxin-antitoxin system RelE/ParE family toxin</fullName>
    </submittedName>
</protein>
<reference evidence="3" key="1">
    <citation type="submission" date="2022-10" db="EMBL/GenBank/DDBJ databases">
        <title>Genome sequence of Actinomyces israelii ATCC 10048.</title>
        <authorList>
            <person name="Watt R.M."/>
            <person name="Tong W.M."/>
        </authorList>
    </citation>
    <scope>NUCLEOTIDE SEQUENCE</scope>
    <source>
        <strain evidence="3">ATCC 10048</strain>
    </source>
</reference>
<comment type="caution">
    <text evidence="3">The sequence shown here is derived from an EMBL/GenBank/DDBJ whole genome shotgun (WGS) entry which is preliminary data.</text>
</comment>
<dbReference type="Gene3D" id="3.30.2310.20">
    <property type="entry name" value="RelE-like"/>
    <property type="match status" value="1"/>
</dbReference>
<keyword evidence="2" id="KW-1277">Toxin-antitoxin system</keyword>
<dbReference type="EMBL" id="JAPTMY010000008">
    <property type="protein sequence ID" value="MCZ0857427.1"/>
    <property type="molecule type" value="Genomic_DNA"/>
</dbReference>
<comment type="similarity">
    <text evidence="1">Belongs to the RelE toxin family.</text>
</comment>
<dbReference type="Pfam" id="PF05016">
    <property type="entry name" value="ParE_toxin"/>
    <property type="match status" value="1"/>
</dbReference>
<evidence type="ECO:0000313" key="3">
    <source>
        <dbReference type="EMBL" id="MCZ0857427.1"/>
    </source>
</evidence>
<dbReference type="InterPro" id="IPR035093">
    <property type="entry name" value="RelE/ParE_toxin_dom_sf"/>
</dbReference>
<dbReference type="RefSeq" id="WP_268917020.1">
    <property type="nucleotide sequence ID" value="NZ_JAPTMY010000008.1"/>
</dbReference>
<dbReference type="SUPFAM" id="SSF143011">
    <property type="entry name" value="RelE-like"/>
    <property type="match status" value="1"/>
</dbReference>
<evidence type="ECO:0000256" key="2">
    <source>
        <dbReference type="ARBA" id="ARBA00022649"/>
    </source>
</evidence>
<dbReference type="PANTHER" id="PTHR35601">
    <property type="entry name" value="TOXIN RELE"/>
    <property type="match status" value="1"/>
</dbReference>
<dbReference type="InterPro" id="IPR007712">
    <property type="entry name" value="RelE/ParE_toxin"/>
</dbReference>
<evidence type="ECO:0000313" key="4">
    <source>
        <dbReference type="Proteomes" id="UP001072034"/>
    </source>
</evidence>
<proteinExistence type="inferred from homology"/>
<name>A0ABT4I854_9ACTO</name>
<keyword evidence="4" id="KW-1185">Reference proteome</keyword>
<gene>
    <name evidence="3" type="ORF">OHJ16_05140</name>
</gene>
<dbReference type="PANTHER" id="PTHR35601:SF1">
    <property type="entry name" value="TOXIN RELE"/>
    <property type="match status" value="1"/>
</dbReference>
<sequence length="89" mass="10050">MSYRLLYSRRADDQLSRLDPGAARVIVAWLNKNIDGTSAPRARGKGLAGGQNGCWRYRIGDHRVLCDIRDAELVVLAVEIGHRRVVYRD</sequence>
<evidence type="ECO:0000256" key="1">
    <source>
        <dbReference type="ARBA" id="ARBA00006226"/>
    </source>
</evidence>